<feature type="compositionally biased region" description="Acidic residues" evidence="1">
    <location>
        <begin position="69"/>
        <end position="86"/>
    </location>
</feature>
<keyword evidence="3" id="KW-1185">Reference proteome</keyword>
<evidence type="ECO:0000313" key="2">
    <source>
        <dbReference type="EMBL" id="KAF1993918.1"/>
    </source>
</evidence>
<protein>
    <submittedName>
        <fullName evidence="2">Uncharacterized protein</fullName>
    </submittedName>
</protein>
<evidence type="ECO:0000256" key="1">
    <source>
        <dbReference type="SAM" id="MobiDB-lite"/>
    </source>
</evidence>
<feature type="region of interest" description="Disordered" evidence="1">
    <location>
        <begin position="100"/>
        <end position="123"/>
    </location>
</feature>
<accession>A0A6A5VYY3</accession>
<dbReference type="AlphaFoldDB" id="A0A6A5VYY3"/>
<name>A0A6A5VYY3_9PLEO</name>
<dbReference type="Proteomes" id="UP000799779">
    <property type="component" value="Unassembled WGS sequence"/>
</dbReference>
<feature type="compositionally biased region" description="Polar residues" evidence="1">
    <location>
        <begin position="112"/>
        <end position="121"/>
    </location>
</feature>
<organism evidence="2 3">
    <name type="scientific">Amniculicola lignicola CBS 123094</name>
    <dbReference type="NCBI Taxonomy" id="1392246"/>
    <lineage>
        <taxon>Eukaryota</taxon>
        <taxon>Fungi</taxon>
        <taxon>Dikarya</taxon>
        <taxon>Ascomycota</taxon>
        <taxon>Pezizomycotina</taxon>
        <taxon>Dothideomycetes</taxon>
        <taxon>Pleosporomycetidae</taxon>
        <taxon>Pleosporales</taxon>
        <taxon>Amniculicolaceae</taxon>
        <taxon>Amniculicola</taxon>
    </lineage>
</organism>
<dbReference type="EMBL" id="ML977679">
    <property type="protein sequence ID" value="KAF1993918.1"/>
    <property type="molecule type" value="Genomic_DNA"/>
</dbReference>
<evidence type="ECO:0000313" key="3">
    <source>
        <dbReference type="Proteomes" id="UP000799779"/>
    </source>
</evidence>
<feature type="region of interest" description="Disordered" evidence="1">
    <location>
        <begin position="26"/>
        <end position="86"/>
    </location>
</feature>
<gene>
    <name evidence="2" type="ORF">P154DRAFT_625093</name>
</gene>
<sequence length="231" mass="25786">MCTSPPQSPSSITQVLERQVRFTLGDSRVHEQVMNATAYSPNDAPGGPAANETDADVENDTTVEHDTPMEDDPGVLEDPDLSNDSTDEDVAAQNAITAGHILDYPNIPPADYTSTPHSEPPQSHFVIAQDPGNVLAERRALHEVLSQVQSEQERILRFHKHMEESGQMPDDLRHEEAVAGLGVREYRGIETDVGSQVVYWGRELDRLRVFMREKGIIREGRWRLRLGREVG</sequence>
<proteinExistence type="predicted"/>
<reference evidence="2" key="1">
    <citation type="journal article" date="2020" name="Stud. Mycol.">
        <title>101 Dothideomycetes genomes: a test case for predicting lifestyles and emergence of pathogens.</title>
        <authorList>
            <person name="Haridas S."/>
            <person name="Albert R."/>
            <person name="Binder M."/>
            <person name="Bloem J."/>
            <person name="Labutti K."/>
            <person name="Salamov A."/>
            <person name="Andreopoulos B."/>
            <person name="Baker S."/>
            <person name="Barry K."/>
            <person name="Bills G."/>
            <person name="Bluhm B."/>
            <person name="Cannon C."/>
            <person name="Castanera R."/>
            <person name="Culley D."/>
            <person name="Daum C."/>
            <person name="Ezra D."/>
            <person name="Gonzalez J."/>
            <person name="Henrissat B."/>
            <person name="Kuo A."/>
            <person name="Liang C."/>
            <person name="Lipzen A."/>
            <person name="Lutzoni F."/>
            <person name="Magnuson J."/>
            <person name="Mondo S."/>
            <person name="Nolan M."/>
            <person name="Ohm R."/>
            <person name="Pangilinan J."/>
            <person name="Park H.-J."/>
            <person name="Ramirez L."/>
            <person name="Alfaro M."/>
            <person name="Sun H."/>
            <person name="Tritt A."/>
            <person name="Yoshinaga Y."/>
            <person name="Zwiers L.-H."/>
            <person name="Turgeon B."/>
            <person name="Goodwin S."/>
            <person name="Spatafora J."/>
            <person name="Crous P."/>
            <person name="Grigoriev I."/>
        </authorList>
    </citation>
    <scope>NUCLEOTIDE SEQUENCE</scope>
    <source>
        <strain evidence="2">CBS 123094</strain>
    </source>
</reference>